<sequence length="162" mass="18184">MHDIRLTLSPTADVNVPLLRHHAPSGAAGWGYLGSGPADTALRILAQFLPVPKTGPRTPEEVLLHLGLPSDDEQREQALADLSDEQTEDLDRRYAEHCEQLPIRLFDGQYVSRQAWQLHQEFKRDVLGGLNQECDHVIEADTIHQWIHQRQTPDVSASAACR</sequence>
<organism evidence="1 2">
    <name type="scientific">Deinococcus multiflagellatus</name>
    <dbReference type="NCBI Taxonomy" id="1656887"/>
    <lineage>
        <taxon>Bacteria</taxon>
        <taxon>Thermotogati</taxon>
        <taxon>Deinococcota</taxon>
        <taxon>Deinococci</taxon>
        <taxon>Deinococcales</taxon>
        <taxon>Deinococcaceae</taxon>
        <taxon>Deinococcus</taxon>
    </lineage>
</organism>
<comment type="caution">
    <text evidence="1">The sequence shown here is derived from an EMBL/GenBank/DDBJ whole genome shotgun (WGS) entry which is preliminary data.</text>
</comment>
<name>A0ABW1ZTI4_9DEIO</name>
<gene>
    <name evidence="1" type="ORF">ACFP90_28070</name>
</gene>
<dbReference type="Proteomes" id="UP001596317">
    <property type="component" value="Unassembled WGS sequence"/>
</dbReference>
<evidence type="ECO:0000313" key="1">
    <source>
        <dbReference type="EMBL" id="MFC6663853.1"/>
    </source>
</evidence>
<accession>A0ABW1ZTI4</accession>
<protein>
    <submittedName>
        <fullName evidence="1">Uncharacterized protein</fullName>
    </submittedName>
</protein>
<keyword evidence="2" id="KW-1185">Reference proteome</keyword>
<reference evidence="2" key="1">
    <citation type="journal article" date="2019" name="Int. J. Syst. Evol. Microbiol.">
        <title>The Global Catalogue of Microorganisms (GCM) 10K type strain sequencing project: providing services to taxonomists for standard genome sequencing and annotation.</title>
        <authorList>
            <consortium name="The Broad Institute Genomics Platform"/>
            <consortium name="The Broad Institute Genome Sequencing Center for Infectious Disease"/>
            <person name="Wu L."/>
            <person name="Ma J."/>
        </authorList>
    </citation>
    <scope>NUCLEOTIDE SEQUENCE [LARGE SCALE GENOMIC DNA]</scope>
    <source>
        <strain evidence="2">CCUG 63830</strain>
    </source>
</reference>
<dbReference type="EMBL" id="JBHSWB010000004">
    <property type="protein sequence ID" value="MFC6663853.1"/>
    <property type="molecule type" value="Genomic_DNA"/>
</dbReference>
<evidence type="ECO:0000313" key="2">
    <source>
        <dbReference type="Proteomes" id="UP001596317"/>
    </source>
</evidence>
<dbReference type="RefSeq" id="WP_224609860.1">
    <property type="nucleotide sequence ID" value="NZ_JAIQXV010000012.1"/>
</dbReference>
<proteinExistence type="predicted"/>